<dbReference type="EMBL" id="QKRW01000039">
    <property type="protein sequence ID" value="RAL60522.1"/>
    <property type="molecule type" value="Genomic_DNA"/>
</dbReference>
<protein>
    <submittedName>
        <fullName evidence="2">Uncharacterized protein</fullName>
    </submittedName>
</protein>
<evidence type="ECO:0000256" key="1">
    <source>
        <dbReference type="SAM" id="MobiDB-lite"/>
    </source>
</evidence>
<feature type="region of interest" description="Disordered" evidence="1">
    <location>
        <begin position="14"/>
        <end position="35"/>
    </location>
</feature>
<organism evidence="2 3">
    <name type="scientific">Monilinia fructigena</name>
    <dbReference type="NCBI Taxonomy" id="38457"/>
    <lineage>
        <taxon>Eukaryota</taxon>
        <taxon>Fungi</taxon>
        <taxon>Dikarya</taxon>
        <taxon>Ascomycota</taxon>
        <taxon>Pezizomycotina</taxon>
        <taxon>Leotiomycetes</taxon>
        <taxon>Helotiales</taxon>
        <taxon>Sclerotiniaceae</taxon>
        <taxon>Monilinia</taxon>
    </lineage>
</organism>
<comment type="caution">
    <text evidence="2">The sequence shown here is derived from an EMBL/GenBank/DDBJ whole genome shotgun (WGS) entry which is preliminary data.</text>
</comment>
<name>A0A395IJH5_9HELO</name>
<reference evidence="2 3" key="1">
    <citation type="submission" date="2018-06" db="EMBL/GenBank/DDBJ databases">
        <title>Genome Sequence of the Brown Rot Fungal Pathogen Monilinia fructigena.</title>
        <authorList>
            <person name="Landi L."/>
            <person name="De Miccolis Angelini R.M."/>
            <person name="Pollastro S."/>
            <person name="Abate D."/>
            <person name="Faretra F."/>
            <person name="Romanazzi G."/>
        </authorList>
    </citation>
    <scope>NUCLEOTIDE SEQUENCE [LARGE SCALE GENOMIC DNA]</scope>
    <source>
        <strain evidence="2 3">Mfrg269</strain>
    </source>
</reference>
<dbReference type="AlphaFoldDB" id="A0A395IJH5"/>
<feature type="region of interest" description="Disordered" evidence="1">
    <location>
        <begin position="135"/>
        <end position="193"/>
    </location>
</feature>
<feature type="compositionally biased region" description="Low complexity" evidence="1">
    <location>
        <begin position="135"/>
        <end position="171"/>
    </location>
</feature>
<keyword evidence="3" id="KW-1185">Reference proteome</keyword>
<evidence type="ECO:0000313" key="3">
    <source>
        <dbReference type="Proteomes" id="UP000249056"/>
    </source>
</evidence>
<sequence>MGQSPQQLTELRKSFPTTNLSSLYPPSTSYTNPSNVKIQSQSTIKVPLYQPHNLITSTNSSHQMVETKDHLRKNLTRAEATIKELQNFGSNLENLEWKTQGLLRDQASLNFNLLNRYMKLPYSLQKATTTSSAVVAESSSSPSITTVSSTTVSLLPSSSTTTTTSPSSPSSPLKPPYTLLQKHSSVPGPLQHPYSHLKPSDFVKIFGKYKELEMEDVRDTNMESSIMPLEPENRDENEDGVSTILPEVKDQDEDKDMVPTIPPINPPEPENQDENEDISTIPAGSNTALPTSIVPSYSTPIIIIESPRHPILFTTTDNISEQIVLELSHLVIMKNDELRLIHAELAKARIMLEQLRRVHLKPFFFNKNKRGELYMKRLVVKKIKVESKEQARLREVIRRGGMALRSMTFLEDYGEDKV</sequence>
<dbReference type="Proteomes" id="UP000249056">
    <property type="component" value="Unassembled WGS sequence"/>
</dbReference>
<gene>
    <name evidence="2" type="ORF">DID88_009718</name>
</gene>
<evidence type="ECO:0000313" key="2">
    <source>
        <dbReference type="EMBL" id="RAL60522.1"/>
    </source>
</evidence>
<accession>A0A395IJH5</accession>
<dbReference type="OrthoDB" id="3539796at2759"/>
<proteinExistence type="predicted"/>